<dbReference type="OrthoDB" id="3078209at2"/>
<dbReference type="InterPro" id="IPR010921">
    <property type="entry name" value="Trp_repressor/repl_initiator"/>
</dbReference>
<evidence type="ECO:0000313" key="2">
    <source>
        <dbReference type="Proteomes" id="UP000440224"/>
    </source>
</evidence>
<keyword evidence="2" id="KW-1185">Reference proteome</keyword>
<dbReference type="EMBL" id="WJIE01000024">
    <property type="protein sequence ID" value="MRG98056.1"/>
    <property type="molecule type" value="Genomic_DNA"/>
</dbReference>
<protein>
    <recommendedName>
        <fullName evidence="3">Gingipain domain-containing protein</fullName>
    </recommendedName>
</protein>
<accession>A0A6N7Q494</accession>
<gene>
    <name evidence="1" type="ORF">GF068_40030</name>
</gene>
<organism evidence="1 2">
    <name type="scientific">Polyangium spumosum</name>
    <dbReference type="NCBI Taxonomy" id="889282"/>
    <lineage>
        <taxon>Bacteria</taxon>
        <taxon>Pseudomonadati</taxon>
        <taxon>Myxococcota</taxon>
        <taxon>Polyangia</taxon>
        <taxon>Polyangiales</taxon>
        <taxon>Polyangiaceae</taxon>
        <taxon>Polyangium</taxon>
    </lineage>
</organism>
<name>A0A6N7Q494_9BACT</name>
<comment type="caution">
    <text evidence="1">The sequence shown here is derived from an EMBL/GenBank/DDBJ whole genome shotgun (WGS) entry which is preliminary data.</text>
</comment>
<dbReference type="GO" id="GO:0043565">
    <property type="term" value="F:sequence-specific DNA binding"/>
    <property type="evidence" value="ECO:0007669"/>
    <property type="project" value="InterPro"/>
</dbReference>
<evidence type="ECO:0000313" key="1">
    <source>
        <dbReference type="EMBL" id="MRG98056.1"/>
    </source>
</evidence>
<dbReference type="RefSeq" id="WP_153824831.1">
    <property type="nucleotide sequence ID" value="NZ_WJIE01000024.1"/>
</dbReference>
<reference evidence="1 2" key="1">
    <citation type="submission" date="2019-10" db="EMBL/GenBank/DDBJ databases">
        <title>A soil myxobacterium in the family Polyangiaceae.</title>
        <authorList>
            <person name="Li Y."/>
            <person name="Wang J."/>
        </authorList>
    </citation>
    <scope>NUCLEOTIDE SEQUENCE [LARGE SCALE GENOMIC DNA]</scope>
    <source>
        <strain evidence="1 2">DSM 14734</strain>
    </source>
</reference>
<dbReference type="AlphaFoldDB" id="A0A6N7Q494"/>
<dbReference type="Proteomes" id="UP000440224">
    <property type="component" value="Unassembled WGS sequence"/>
</dbReference>
<sequence>MTDIQLFLAHADDHRPILDEGLPLVATLDAPAQGAPPEALHRLANVHAPPDALPEQRWALVAPKGPAGDRLLSLLEPLRKKREEEQGEDALVYRVDPGMDPVAVAAWIQKEYRDAVGRREAARPRYLLLLGGPELISWDFQQMLGGEVFVGRLAFRDDRGYEAYVDKAVRWADATEAPRARTLYHAVLDGTRAMVEGDRHLVRPSLEMARQGQAAGTFGAEEIVEVPTDPAGTALDLSSAAGVLLREAARTRAGVLFTMSHGAGIPRAGWRSREEQHAHQGAMVLGRKGDLLTANDISRGPFLPGGVWFMFACYGAGTPSRSAYLPWLSRLHELGVIGNAADGVLAALPQRGDPPFIAALPQAALANPEGPLGVVGHVDLAWTWSFLDYDLESGGLVPKSRAERFQGILQAFVHGHRFGVAHHEIARFFRSVSTELTISYEERAHRASLSSDFVEEQASRVRRANLWMQRQDLAAYVLLGDPAARLPIARCPAGIRHAAPAGAASRGTEESVRREDAVLAVLRGTATAATVASRFGVSREEVERWVGIFVDAGRAALGRMT</sequence>
<evidence type="ECO:0008006" key="3">
    <source>
        <dbReference type="Google" id="ProtNLM"/>
    </source>
</evidence>
<proteinExistence type="predicted"/>
<dbReference type="SUPFAM" id="SSF48295">
    <property type="entry name" value="TrpR-like"/>
    <property type="match status" value="1"/>
</dbReference>